<name>A0A2X0KYQ3_9BASI</name>
<gene>
    <name evidence="1" type="ORF">BZ3500_MVSOF-1268-A1-R1_CHR1-2G01319</name>
</gene>
<dbReference type="Proteomes" id="UP000249723">
    <property type="component" value="Unassembled WGS sequence"/>
</dbReference>
<keyword evidence="2" id="KW-1185">Reference proteome</keyword>
<proteinExistence type="predicted"/>
<dbReference type="AlphaFoldDB" id="A0A2X0KYQ3"/>
<evidence type="ECO:0000313" key="2">
    <source>
        <dbReference type="Proteomes" id="UP000249723"/>
    </source>
</evidence>
<accession>A0A2X0KYQ3</accession>
<dbReference type="EMBL" id="FMWP01000015">
    <property type="protein sequence ID" value="SCZ91302.1"/>
    <property type="molecule type" value="Genomic_DNA"/>
</dbReference>
<organism evidence="1 2">
    <name type="scientific">Microbotryum saponariae</name>
    <dbReference type="NCBI Taxonomy" id="289078"/>
    <lineage>
        <taxon>Eukaryota</taxon>
        <taxon>Fungi</taxon>
        <taxon>Dikarya</taxon>
        <taxon>Basidiomycota</taxon>
        <taxon>Pucciniomycotina</taxon>
        <taxon>Microbotryomycetes</taxon>
        <taxon>Microbotryales</taxon>
        <taxon>Microbotryaceae</taxon>
        <taxon>Microbotryum</taxon>
    </lineage>
</organism>
<protein>
    <submittedName>
        <fullName evidence="1">BZ3500_MvSof-1268-A1-R1_Chr1-2g01319 protein</fullName>
    </submittedName>
</protein>
<evidence type="ECO:0000313" key="1">
    <source>
        <dbReference type="EMBL" id="SCZ91302.1"/>
    </source>
</evidence>
<reference evidence="2" key="1">
    <citation type="submission" date="2016-10" db="EMBL/GenBank/DDBJ databases">
        <authorList>
            <person name="Jeantristanb JTB J.-T."/>
            <person name="Ricardo R."/>
        </authorList>
    </citation>
    <scope>NUCLEOTIDE SEQUENCE [LARGE SCALE GENOMIC DNA]</scope>
</reference>
<sequence>MAPDTDRLQRRALRAITEADFKGAKGISFPNFLMANGVGHLSFSLLPSKSHLDSCRC</sequence>